<accession>A0A9I9ECM1</accession>
<sequence length="57" mass="6781">MLSSKVFITRMLLQNPFKSLKNKKSIRLLQIRKKIVSKFKITILIKCFLQLQAKFLN</sequence>
<organism evidence="1">
    <name type="scientific">Cucumis melo</name>
    <name type="common">Muskmelon</name>
    <dbReference type="NCBI Taxonomy" id="3656"/>
    <lineage>
        <taxon>Eukaryota</taxon>
        <taxon>Viridiplantae</taxon>
        <taxon>Streptophyta</taxon>
        <taxon>Embryophyta</taxon>
        <taxon>Tracheophyta</taxon>
        <taxon>Spermatophyta</taxon>
        <taxon>Magnoliopsida</taxon>
        <taxon>eudicotyledons</taxon>
        <taxon>Gunneridae</taxon>
        <taxon>Pentapetalae</taxon>
        <taxon>rosids</taxon>
        <taxon>fabids</taxon>
        <taxon>Cucurbitales</taxon>
        <taxon>Cucurbitaceae</taxon>
        <taxon>Benincaseae</taxon>
        <taxon>Cucumis</taxon>
    </lineage>
</organism>
<protein>
    <submittedName>
        <fullName evidence="1">Uncharacterized protein</fullName>
    </submittedName>
</protein>
<dbReference type="AlphaFoldDB" id="A0A9I9ECM1"/>
<reference evidence="1" key="1">
    <citation type="submission" date="2023-03" db="UniProtKB">
        <authorList>
            <consortium name="EnsemblPlants"/>
        </authorList>
    </citation>
    <scope>IDENTIFICATION</scope>
</reference>
<dbReference type="Gramene" id="MELO3C031885.2.1">
    <property type="protein sequence ID" value="MELO3C031885.2.1"/>
    <property type="gene ID" value="MELO3C031885.2"/>
</dbReference>
<name>A0A9I9ECM1_CUCME</name>
<proteinExistence type="predicted"/>
<evidence type="ECO:0000313" key="1">
    <source>
        <dbReference type="EnsemblPlants" id="MELO3C031885.2.1"/>
    </source>
</evidence>
<dbReference type="EnsemblPlants" id="MELO3C031885.2.1">
    <property type="protein sequence ID" value="MELO3C031885.2.1"/>
    <property type="gene ID" value="MELO3C031885.2"/>
</dbReference>